<name>A0A8E2U0R7_9GAMM</name>
<dbReference type="Pfam" id="PF09523">
    <property type="entry name" value="DUF2390"/>
    <property type="match status" value="1"/>
</dbReference>
<organism evidence="2 3">
    <name type="scientific">Stutzerimonas degradans</name>
    <dbReference type="NCBI Taxonomy" id="2968968"/>
    <lineage>
        <taxon>Bacteria</taxon>
        <taxon>Pseudomonadati</taxon>
        <taxon>Pseudomonadota</taxon>
        <taxon>Gammaproteobacteria</taxon>
        <taxon>Pseudomonadales</taxon>
        <taxon>Pseudomonadaceae</taxon>
        <taxon>Stutzerimonas</taxon>
    </lineage>
</organism>
<comment type="caution">
    <text evidence="2">The sequence shown here is derived from an EMBL/GenBank/DDBJ whole genome shotgun (WGS) entry which is preliminary data.</text>
</comment>
<protein>
    <submittedName>
        <fullName evidence="2">TIGR02444 family protein</fullName>
    </submittedName>
</protein>
<reference evidence="2 3" key="1">
    <citation type="submission" date="2018-01" db="EMBL/GenBank/DDBJ databases">
        <title>Denitrification phenotypes of diverse strains of Pseudomonas stutzeri.</title>
        <authorList>
            <person name="Milligan D.A."/>
            <person name="Bergaust L."/>
            <person name="Bakken L.R."/>
            <person name="Frostegard A."/>
        </authorList>
    </citation>
    <scope>NUCLEOTIDE SEQUENCE [LARGE SCALE GENOMIC DNA]</scope>
    <source>
        <strain evidence="2 3">DSM 50238</strain>
    </source>
</reference>
<proteinExistence type="predicted"/>
<dbReference type="RefSeq" id="WP_008568339.1">
    <property type="nucleotide sequence ID" value="NZ_CP065721.1"/>
</dbReference>
<evidence type="ECO:0000256" key="1">
    <source>
        <dbReference type="SAM" id="Coils"/>
    </source>
</evidence>
<accession>A0A8E2U0R7</accession>
<feature type="coiled-coil region" evidence="1">
    <location>
        <begin position="81"/>
        <end position="108"/>
    </location>
</feature>
<sequence length="159" mass="17805">MPTTDLWTFALACYARPGVESACLELQAQGADVCLLLCGAWLEVRGSASDPVRLGQLRAIATPWQQHLQSLRQLRQQWRAAAQQDAALHRLREQLKSLELQGERVLLERLERCSDTWPTSAQQAHWLEALLPVDSESSRAALAVLRDAARRTQLELRGA</sequence>
<dbReference type="InterPro" id="IPR012659">
    <property type="entry name" value="CHP02444"/>
</dbReference>
<dbReference type="EMBL" id="POUK01000005">
    <property type="protein sequence ID" value="PNF75700.1"/>
    <property type="molecule type" value="Genomic_DNA"/>
</dbReference>
<keyword evidence="1" id="KW-0175">Coiled coil</keyword>
<evidence type="ECO:0000313" key="2">
    <source>
        <dbReference type="EMBL" id="PNF75700.1"/>
    </source>
</evidence>
<dbReference type="NCBIfam" id="TIGR02444">
    <property type="entry name" value="TIGR02444 family protein"/>
    <property type="match status" value="1"/>
</dbReference>
<dbReference type="Proteomes" id="UP000235881">
    <property type="component" value="Unassembled WGS sequence"/>
</dbReference>
<gene>
    <name evidence="2" type="ORF">CXK95_13940</name>
</gene>
<dbReference type="AlphaFoldDB" id="A0A8E2U0R7"/>
<evidence type="ECO:0000313" key="3">
    <source>
        <dbReference type="Proteomes" id="UP000235881"/>
    </source>
</evidence>
<keyword evidence="3" id="KW-1185">Reference proteome</keyword>